<gene>
    <name evidence="2" type="primary">Acey_s0013.g1989</name>
    <name evidence="2" type="ORF">Y032_0013g1989</name>
</gene>
<protein>
    <recommendedName>
        <fullName evidence="4">Reverse transcriptase domain-containing protein</fullName>
    </recommendedName>
</protein>
<evidence type="ECO:0000313" key="3">
    <source>
        <dbReference type="Proteomes" id="UP000024635"/>
    </source>
</evidence>
<reference evidence="3" key="1">
    <citation type="journal article" date="2015" name="Nat. Genet.">
        <title>The genome and transcriptome of the zoonotic hookworm Ancylostoma ceylanicum identify infection-specific gene families.</title>
        <authorList>
            <person name="Schwarz E.M."/>
            <person name="Hu Y."/>
            <person name="Antoshechkin I."/>
            <person name="Miller M.M."/>
            <person name="Sternberg P.W."/>
            <person name="Aroian R.V."/>
        </authorList>
    </citation>
    <scope>NUCLEOTIDE SEQUENCE</scope>
    <source>
        <strain evidence="3">HY135</strain>
    </source>
</reference>
<dbReference type="Proteomes" id="UP000024635">
    <property type="component" value="Unassembled WGS sequence"/>
</dbReference>
<comment type="caution">
    <text evidence="2">The sequence shown here is derived from an EMBL/GenBank/DDBJ whole genome shotgun (WGS) entry which is preliminary data.</text>
</comment>
<evidence type="ECO:0008006" key="4">
    <source>
        <dbReference type="Google" id="ProtNLM"/>
    </source>
</evidence>
<proteinExistence type="predicted"/>
<organism evidence="2 3">
    <name type="scientific">Ancylostoma ceylanicum</name>
    <dbReference type="NCBI Taxonomy" id="53326"/>
    <lineage>
        <taxon>Eukaryota</taxon>
        <taxon>Metazoa</taxon>
        <taxon>Ecdysozoa</taxon>
        <taxon>Nematoda</taxon>
        <taxon>Chromadorea</taxon>
        <taxon>Rhabditida</taxon>
        <taxon>Rhabditina</taxon>
        <taxon>Rhabditomorpha</taxon>
        <taxon>Strongyloidea</taxon>
        <taxon>Ancylostomatidae</taxon>
        <taxon>Ancylostomatinae</taxon>
        <taxon>Ancylostoma</taxon>
    </lineage>
</organism>
<evidence type="ECO:0000256" key="1">
    <source>
        <dbReference type="SAM" id="Phobius"/>
    </source>
</evidence>
<dbReference type="EMBL" id="JARK01001349">
    <property type="protein sequence ID" value="EYC24588.1"/>
    <property type="molecule type" value="Genomic_DNA"/>
</dbReference>
<keyword evidence="1" id="KW-0472">Membrane</keyword>
<keyword evidence="1" id="KW-0812">Transmembrane</keyword>
<name>A0A016VD03_9BILA</name>
<keyword evidence="1" id="KW-1133">Transmembrane helix</keyword>
<dbReference type="AlphaFoldDB" id="A0A016VD03"/>
<evidence type="ECO:0000313" key="2">
    <source>
        <dbReference type="EMBL" id="EYC24588.1"/>
    </source>
</evidence>
<feature type="transmembrane region" description="Helical" evidence="1">
    <location>
        <begin position="40"/>
        <end position="60"/>
    </location>
</feature>
<sequence>MDKSTIFLDYCSGYVLSLCYTFEQEEYFDRSLVNESSQSYPVTSGVAHGGVLSLILFIIYTSQIPALVSRYDVSFEMFADDIKIYKLNWLNQFK</sequence>
<accession>A0A016VD03</accession>
<keyword evidence="3" id="KW-1185">Reference proteome</keyword>